<proteinExistence type="predicted"/>
<reference evidence="2 3" key="1">
    <citation type="submission" date="2020-08" db="EMBL/GenBank/DDBJ databases">
        <title>Whole genome shotgun sequence of Actinocatenispora thailandica NBRC 105041.</title>
        <authorList>
            <person name="Komaki H."/>
            <person name="Tamura T."/>
        </authorList>
    </citation>
    <scope>NUCLEOTIDE SEQUENCE [LARGE SCALE GENOMIC DNA]</scope>
    <source>
        <strain evidence="2 3">NBRC 105041</strain>
    </source>
</reference>
<organism evidence="2 3">
    <name type="scientific">Actinocatenispora thailandica</name>
    <dbReference type="NCBI Taxonomy" id="227318"/>
    <lineage>
        <taxon>Bacteria</taxon>
        <taxon>Bacillati</taxon>
        <taxon>Actinomycetota</taxon>
        <taxon>Actinomycetes</taxon>
        <taxon>Micromonosporales</taxon>
        <taxon>Micromonosporaceae</taxon>
        <taxon>Actinocatenispora</taxon>
    </lineage>
</organism>
<evidence type="ECO:0000313" key="3">
    <source>
        <dbReference type="Proteomes" id="UP000611640"/>
    </source>
</evidence>
<dbReference type="AlphaFoldDB" id="A0A7R7DWP7"/>
<gene>
    <name evidence="2" type="ORF">Athai_67710</name>
</gene>
<name>A0A7R7DWP7_9ACTN</name>
<sequence>MAGAGAGRHGAWLPGRATTTRKARRGAMADVAYVLLTVGLFGLLALVVKAVDKL</sequence>
<feature type="transmembrane region" description="Helical" evidence="1">
    <location>
        <begin position="31"/>
        <end position="51"/>
    </location>
</feature>
<keyword evidence="1" id="KW-0472">Membrane</keyword>
<dbReference type="Proteomes" id="UP000611640">
    <property type="component" value="Chromosome"/>
</dbReference>
<evidence type="ECO:0000256" key="1">
    <source>
        <dbReference type="SAM" id="Phobius"/>
    </source>
</evidence>
<protein>
    <submittedName>
        <fullName evidence="2">Uncharacterized protein</fullName>
    </submittedName>
</protein>
<dbReference type="EMBL" id="AP023355">
    <property type="protein sequence ID" value="BCJ39268.1"/>
    <property type="molecule type" value="Genomic_DNA"/>
</dbReference>
<accession>A0A7R7DWP7</accession>
<dbReference type="KEGG" id="atl:Athai_67710"/>
<keyword evidence="1" id="KW-0812">Transmembrane</keyword>
<keyword evidence="1" id="KW-1133">Transmembrane helix</keyword>
<keyword evidence="3" id="KW-1185">Reference proteome</keyword>
<evidence type="ECO:0000313" key="2">
    <source>
        <dbReference type="EMBL" id="BCJ39268.1"/>
    </source>
</evidence>